<dbReference type="Gene3D" id="1.10.510.10">
    <property type="entry name" value="Transferase(Phosphotransferase) domain 1"/>
    <property type="match status" value="1"/>
</dbReference>
<dbReference type="Gene3D" id="3.30.200.20">
    <property type="entry name" value="Phosphorylase Kinase, domain 1"/>
    <property type="match status" value="1"/>
</dbReference>
<evidence type="ECO:0000256" key="6">
    <source>
        <dbReference type="PROSITE-ProRule" id="PRU10141"/>
    </source>
</evidence>
<dbReference type="PROSITE" id="PS00107">
    <property type="entry name" value="PROTEIN_KINASE_ATP"/>
    <property type="match status" value="1"/>
</dbReference>
<keyword evidence="4" id="KW-0418">Kinase</keyword>
<evidence type="ECO:0000313" key="10">
    <source>
        <dbReference type="Proteomes" id="UP000261560"/>
    </source>
</evidence>
<dbReference type="PROSITE" id="PS00108">
    <property type="entry name" value="PROTEIN_KINASE_ST"/>
    <property type="match status" value="1"/>
</dbReference>
<dbReference type="InterPro" id="IPR011009">
    <property type="entry name" value="Kinase-like_dom_sf"/>
</dbReference>
<keyword evidence="10" id="KW-1185">Reference proteome</keyword>
<evidence type="ECO:0000256" key="2">
    <source>
        <dbReference type="ARBA" id="ARBA00022679"/>
    </source>
</evidence>
<keyword evidence="2" id="KW-0808">Transferase</keyword>
<feature type="binding site" evidence="6">
    <location>
        <position position="102"/>
    </location>
    <ligand>
        <name>ATP</name>
        <dbReference type="ChEBI" id="CHEBI:30616"/>
    </ligand>
</feature>
<dbReference type="GO" id="GO:0005524">
    <property type="term" value="F:ATP binding"/>
    <property type="evidence" value="ECO:0007669"/>
    <property type="project" value="UniProtKB-UniRule"/>
</dbReference>
<evidence type="ECO:0000256" key="3">
    <source>
        <dbReference type="ARBA" id="ARBA00022741"/>
    </source>
</evidence>
<dbReference type="GO" id="GO:0045944">
    <property type="term" value="P:positive regulation of transcription by RNA polymerase II"/>
    <property type="evidence" value="ECO:0007669"/>
    <property type="project" value="TreeGrafter"/>
</dbReference>
<dbReference type="Pfam" id="PF00069">
    <property type="entry name" value="Pkinase"/>
    <property type="match status" value="1"/>
</dbReference>
<dbReference type="GO" id="GO:0004713">
    <property type="term" value="F:protein tyrosine kinase activity"/>
    <property type="evidence" value="ECO:0007669"/>
    <property type="project" value="TreeGrafter"/>
</dbReference>
<dbReference type="PROSITE" id="PS50011">
    <property type="entry name" value="PROTEIN_KINASE_DOM"/>
    <property type="match status" value="1"/>
</dbReference>
<protein>
    <recommendedName>
        <fullName evidence="8">Protein kinase domain-containing protein</fullName>
    </recommendedName>
</protein>
<dbReference type="GO" id="GO:0007224">
    <property type="term" value="P:smoothened signaling pathway"/>
    <property type="evidence" value="ECO:0007669"/>
    <property type="project" value="TreeGrafter"/>
</dbReference>
<dbReference type="GeneTree" id="ENSGT00940000157742"/>
<dbReference type="Proteomes" id="UP000261560">
    <property type="component" value="Unplaced"/>
</dbReference>
<evidence type="ECO:0000256" key="1">
    <source>
        <dbReference type="ARBA" id="ARBA00022527"/>
    </source>
</evidence>
<evidence type="ECO:0000256" key="7">
    <source>
        <dbReference type="RuleBase" id="RU000304"/>
    </source>
</evidence>
<reference evidence="9" key="2">
    <citation type="submission" date="2025-09" db="UniProtKB">
        <authorList>
            <consortium name="Ensembl"/>
        </authorList>
    </citation>
    <scope>IDENTIFICATION</scope>
</reference>
<evidence type="ECO:0000259" key="8">
    <source>
        <dbReference type="PROSITE" id="PS50011"/>
    </source>
</evidence>
<keyword evidence="1 7" id="KW-0723">Serine/threonine-protein kinase</keyword>
<dbReference type="GO" id="GO:0046332">
    <property type="term" value="F:SMAD binding"/>
    <property type="evidence" value="ECO:0007669"/>
    <property type="project" value="TreeGrafter"/>
</dbReference>
<dbReference type="GO" id="GO:0016605">
    <property type="term" value="C:PML body"/>
    <property type="evidence" value="ECO:0007669"/>
    <property type="project" value="TreeGrafter"/>
</dbReference>
<keyword evidence="5 6" id="KW-0067">ATP-binding</keyword>
<dbReference type="PANTHER" id="PTHR24058:SF53">
    <property type="entry name" value="HOMEODOMAIN-INTERACTING PROTEIN KINASE 2"/>
    <property type="match status" value="1"/>
</dbReference>
<organism evidence="9 10">
    <name type="scientific">Oryzias melastigma</name>
    <name type="common">Marine medaka</name>
    <dbReference type="NCBI Taxonomy" id="30732"/>
    <lineage>
        <taxon>Eukaryota</taxon>
        <taxon>Metazoa</taxon>
        <taxon>Chordata</taxon>
        <taxon>Craniata</taxon>
        <taxon>Vertebrata</taxon>
        <taxon>Euteleostomi</taxon>
        <taxon>Actinopterygii</taxon>
        <taxon>Neopterygii</taxon>
        <taxon>Teleostei</taxon>
        <taxon>Neoteleostei</taxon>
        <taxon>Acanthomorphata</taxon>
        <taxon>Ovalentaria</taxon>
        <taxon>Atherinomorphae</taxon>
        <taxon>Beloniformes</taxon>
        <taxon>Adrianichthyidae</taxon>
        <taxon>Oryziinae</taxon>
        <taxon>Oryzias</taxon>
    </lineage>
</organism>
<proteinExistence type="inferred from homology"/>
<comment type="similarity">
    <text evidence="7">Belongs to the protein kinase superfamily.</text>
</comment>
<dbReference type="SUPFAM" id="SSF56112">
    <property type="entry name" value="Protein kinase-like (PK-like)"/>
    <property type="match status" value="1"/>
</dbReference>
<dbReference type="SMART" id="SM00220">
    <property type="entry name" value="S_TKc"/>
    <property type="match status" value="1"/>
</dbReference>
<dbReference type="InterPro" id="IPR008271">
    <property type="entry name" value="Ser/Thr_kinase_AS"/>
</dbReference>
<dbReference type="PANTHER" id="PTHR24058">
    <property type="entry name" value="DUAL SPECIFICITY PROTEIN KINASE"/>
    <property type="match status" value="1"/>
</dbReference>
<feature type="domain" description="Protein kinase" evidence="8">
    <location>
        <begin position="73"/>
        <end position="347"/>
    </location>
</feature>
<dbReference type="InterPro" id="IPR017441">
    <property type="entry name" value="Protein_kinase_ATP_BS"/>
</dbReference>
<dbReference type="GO" id="GO:0042771">
    <property type="term" value="P:intrinsic apoptotic signaling pathway in response to DNA damage by p53 class mediator"/>
    <property type="evidence" value="ECO:0007669"/>
    <property type="project" value="TreeGrafter"/>
</dbReference>
<evidence type="ECO:0000256" key="5">
    <source>
        <dbReference type="ARBA" id="ARBA00022840"/>
    </source>
</evidence>
<accession>A0A3B3D2F5</accession>
<dbReference type="InterPro" id="IPR050494">
    <property type="entry name" value="Ser_Thr_dual-spec_kinase"/>
</dbReference>
<sequence length="359" mass="41020">MTKVPTRTVDSSNYPVGKGNSTSFLHALVPIRGKSYRAVGLTLYLPRKTLIIMSDGEFEVRENSLLLGYNGLYQVEKFLGEGTFGKVAKCREVATNQEVAIKILKSKYKDAGRDEIQALTEVSKIDADQYCLVKCIDWFRYKSHICIAFEILDKSLDDFMSDRDDRPLDLHEIRTIAWQLLIALQGLKNINLVHGDIKLDNIMLVNQVSEPFRVKLIDFGLAQKTSHIQTGSRMQNLLFRAPEVMLGLPLDERLDMWTVGYVLAMLYAGIYIHPQDSEYNIIRALVKMHGMPDNELLEQGLFTHKDVYYDMTKRDEVEQFIDLLKRMLEVDPNKRISPSEAFEHPFFTMKSVQPSGCGA</sequence>
<name>A0A3B3D2F5_ORYME</name>
<dbReference type="AlphaFoldDB" id="A0A3B3D2F5"/>
<evidence type="ECO:0000256" key="4">
    <source>
        <dbReference type="ARBA" id="ARBA00022777"/>
    </source>
</evidence>
<dbReference type="GO" id="GO:0003713">
    <property type="term" value="F:transcription coactivator activity"/>
    <property type="evidence" value="ECO:0007669"/>
    <property type="project" value="TreeGrafter"/>
</dbReference>
<keyword evidence="3 6" id="KW-0547">Nucleotide-binding</keyword>
<dbReference type="GO" id="GO:0005737">
    <property type="term" value="C:cytoplasm"/>
    <property type="evidence" value="ECO:0007669"/>
    <property type="project" value="TreeGrafter"/>
</dbReference>
<evidence type="ECO:0000313" key="9">
    <source>
        <dbReference type="Ensembl" id="ENSOMEP00000024233.1"/>
    </source>
</evidence>
<dbReference type="Ensembl" id="ENSOMET00000010194.1">
    <property type="protein sequence ID" value="ENSOMEP00000024233.1"/>
    <property type="gene ID" value="ENSOMEG00000004947.1"/>
</dbReference>
<reference evidence="9" key="1">
    <citation type="submission" date="2025-08" db="UniProtKB">
        <authorList>
            <consortium name="Ensembl"/>
        </authorList>
    </citation>
    <scope>IDENTIFICATION</scope>
</reference>
<dbReference type="OMA" id="TECGSER"/>
<dbReference type="InterPro" id="IPR000719">
    <property type="entry name" value="Prot_kinase_dom"/>
</dbReference>
<dbReference type="GO" id="GO:0004674">
    <property type="term" value="F:protein serine/threonine kinase activity"/>
    <property type="evidence" value="ECO:0007669"/>
    <property type="project" value="UniProtKB-KW"/>
</dbReference>
<dbReference type="GO" id="GO:0003714">
    <property type="term" value="F:transcription corepressor activity"/>
    <property type="evidence" value="ECO:0007669"/>
    <property type="project" value="TreeGrafter"/>
</dbReference>